<comment type="caution">
    <text evidence="1">The sequence shown here is derived from an EMBL/GenBank/DDBJ whole genome shotgun (WGS) entry which is preliminary data.</text>
</comment>
<dbReference type="EMBL" id="JAKMXF010000349">
    <property type="protein sequence ID" value="KAI6646934.1"/>
    <property type="molecule type" value="Genomic_DNA"/>
</dbReference>
<gene>
    <name evidence="1" type="ORF">LOD99_9028</name>
</gene>
<dbReference type="Proteomes" id="UP001165289">
    <property type="component" value="Unassembled WGS sequence"/>
</dbReference>
<accession>A0AAV7JDN6</accession>
<dbReference type="AlphaFoldDB" id="A0AAV7JDN6"/>
<keyword evidence="2" id="KW-1185">Reference proteome</keyword>
<proteinExistence type="predicted"/>
<sequence length="100" mass="11491">MSKHQEPIHCFFSKRPRVATGSSDAINYVQVAIVDPNSVPNDISKTAREGPTQVELLKYPVDTNERRLRKEWFKDSVWLEYSQIRDSAFCYAGDILARAM</sequence>
<evidence type="ECO:0000313" key="2">
    <source>
        <dbReference type="Proteomes" id="UP001165289"/>
    </source>
</evidence>
<name>A0AAV7JDN6_9METZ</name>
<evidence type="ECO:0000313" key="1">
    <source>
        <dbReference type="EMBL" id="KAI6646934.1"/>
    </source>
</evidence>
<reference evidence="1 2" key="1">
    <citation type="journal article" date="2023" name="BMC Biol.">
        <title>The compact genome of the sponge Oopsacas minuta (Hexactinellida) is lacking key metazoan core genes.</title>
        <authorList>
            <person name="Santini S."/>
            <person name="Schenkelaars Q."/>
            <person name="Jourda C."/>
            <person name="Duchesne M."/>
            <person name="Belahbib H."/>
            <person name="Rocher C."/>
            <person name="Selva M."/>
            <person name="Riesgo A."/>
            <person name="Vervoort M."/>
            <person name="Leys S.P."/>
            <person name="Kodjabachian L."/>
            <person name="Le Bivic A."/>
            <person name="Borchiellini C."/>
            <person name="Claverie J.M."/>
            <person name="Renard E."/>
        </authorList>
    </citation>
    <scope>NUCLEOTIDE SEQUENCE [LARGE SCALE GENOMIC DNA]</scope>
    <source>
        <strain evidence="1">SPO-2</strain>
    </source>
</reference>
<protein>
    <submittedName>
        <fullName evidence="1">Zinc finger MYM-type protein 1-like</fullName>
    </submittedName>
</protein>
<organism evidence="1 2">
    <name type="scientific">Oopsacas minuta</name>
    <dbReference type="NCBI Taxonomy" id="111878"/>
    <lineage>
        <taxon>Eukaryota</taxon>
        <taxon>Metazoa</taxon>
        <taxon>Porifera</taxon>
        <taxon>Hexactinellida</taxon>
        <taxon>Hexasterophora</taxon>
        <taxon>Lyssacinosida</taxon>
        <taxon>Leucopsacidae</taxon>
        <taxon>Oopsacas</taxon>
    </lineage>
</organism>